<evidence type="ECO:0000256" key="1">
    <source>
        <dbReference type="SAM" id="MobiDB-lite"/>
    </source>
</evidence>
<reference evidence="2" key="1">
    <citation type="submission" date="2023-05" db="EMBL/GenBank/DDBJ databases">
        <authorList>
            <person name="Stuckert A."/>
        </authorList>
    </citation>
    <scope>NUCLEOTIDE SEQUENCE</scope>
</reference>
<dbReference type="EMBL" id="CATNWA010010479">
    <property type="protein sequence ID" value="CAI9559969.1"/>
    <property type="molecule type" value="Genomic_DNA"/>
</dbReference>
<accession>A0ABN9CJU9</accession>
<proteinExistence type="predicted"/>
<dbReference type="Proteomes" id="UP001162483">
    <property type="component" value="Unassembled WGS sequence"/>
</dbReference>
<feature type="region of interest" description="Disordered" evidence="1">
    <location>
        <begin position="1"/>
        <end position="20"/>
    </location>
</feature>
<keyword evidence="3" id="KW-1185">Reference proteome</keyword>
<evidence type="ECO:0000313" key="2">
    <source>
        <dbReference type="EMBL" id="CAI9559969.1"/>
    </source>
</evidence>
<name>A0ABN9CJU9_9NEOB</name>
<organism evidence="2 3">
    <name type="scientific">Staurois parvus</name>
    <dbReference type="NCBI Taxonomy" id="386267"/>
    <lineage>
        <taxon>Eukaryota</taxon>
        <taxon>Metazoa</taxon>
        <taxon>Chordata</taxon>
        <taxon>Craniata</taxon>
        <taxon>Vertebrata</taxon>
        <taxon>Euteleostomi</taxon>
        <taxon>Amphibia</taxon>
        <taxon>Batrachia</taxon>
        <taxon>Anura</taxon>
        <taxon>Neobatrachia</taxon>
        <taxon>Ranoidea</taxon>
        <taxon>Ranidae</taxon>
        <taxon>Staurois</taxon>
    </lineage>
</organism>
<gene>
    <name evidence="2" type="ORF">SPARVUS_LOCUS5167317</name>
</gene>
<sequence>MSPLQCPRPSPPADADIRLPGSIPCVRRDVRDVQGMKPAGNSLNTLNSDSITFLYQTISHTFSP</sequence>
<evidence type="ECO:0000313" key="3">
    <source>
        <dbReference type="Proteomes" id="UP001162483"/>
    </source>
</evidence>
<comment type="caution">
    <text evidence="2">The sequence shown here is derived from an EMBL/GenBank/DDBJ whole genome shotgun (WGS) entry which is preliminary data.</text>
</comment>
<protein>
    <submittedName>
        <fullName evidence="2">Uncharacterized protein</fullName>
    </submittedName>
</protein>
<feature type="compositionally biased region" description="Pro residues" evidence="1">
    <location>
        <begin position="1"/>
        <end position="12"/>
    </location>
</feature>